<evidence type="ECO:0000313" key="2">
    <source>
        <dbReference type="EMBL" id="EHJ15031.1"/>
    </source>
</evidence>
<evidence type="ECO:0000313" key="3">
    <source>
        <dbReference type="Proteomes" id="UP000003477"/>
    </source>
</evidence>
<dbReference type="Proteomes" id="UP000003477">
    <property type="component" value="Unassembled WGS sequence"/>
</dbReference>
<dbReference type="EMBL" id="AESD01000048">
    <property type="protein sequence ID" value="EHJ15031.1"/>
    <property type="molecule type" value="Genomic_DNA"/>
</dbReference>
<dbReference type="PATRIC" id="fig|423471.3.peg.278"/>
<sequence length="50" mass="5890">MKYWQAKKLKQTEFKRLTGVKKNFQSDGSHCQSLSLKNQEETRTQTQVNS</sequence>
<evidence type="ECO:0000256" key="1">
    <source>
        <dbReference type="SAM" id="MobiDB-lite"/>
    </source>
</evidence>
<gene>
    <name evidence="2" type="ORF">CWATWH0003_0306</name>
</gene>
<feature type="region of interest" description="Disordered" evidence="1">
    <location>
        <begin position="23"/>
        <end position="50"/>
    </location>
</feature>
<feature type="compositionally biased region" description="Polar residues" evidence="1">
    <location>
        <begin position="23"/>
        <end position="37"/>
    </location>
</feature>
<reference evidence="2 3" key="1">
    <citation type="journal article" date="2011" name="Front. Microbiol.">
        <title>Two Strains of Crocosphaera watsonii with Highly Conserved Genomes are Distinguished by Strain-Specific Features.</title>
        <authorList>
            <person name="Bench S.R."/>
            <person name="Ilikchyan I.N."/>
            <person name="Tripp H.J."/>
            <person name="Zehr J.P."/>
        </authorList>
    </citation>
    <scope>NUCLEOTIDE SEQUENCE [LARGE SCALE GENOMIC DNA]</scope>
    <source>
        <strain evidence="2 3">WH 0003</strain>
    </source>
</reference>
<protein>
    <submittedName>
        <fullName evidence="2">Uncharacterized protein</fullName>
    </submittedName>
</protein>
<name>G5IYF5_CROWT</name>
<accession>G5IYF5</accession>
<dbReference type="AlphaFoldDB" id="G5IYF5"/>
<proteinExistence type="predicted"/>
<organism evidence="2 3">
    <name type="scientific">Crocosphaera watsonii WH 0003</name>
    <dbReference type="NCBI Taxonomy" id="423471"/>
    <lineage>
        <taxon>Bacteria</taxon>
        <taxon>Bacillati</taxon>
        <taxon>Cyanobacteriota</taxon>
        <taxon>Cyanophyceae</taxon>
        <taxon>Oscillatoriophycideae</taxon>
        <taxon>Chroococcales</taxon>
        <taxon>Aphanothecaceae</taxon>
        <taxon>Crocosphaera</taxon>
    </lineage>
</organism>
<comment type="caution">
    <text evidence="2">The sequence shown here is derived from an EMBL/GenBank/DDBJ whole genome shotgun (WGS) entry which is preliminary data.</text>
</comment>